<dbReference type="PANTHER" id="PTHR11877">
    <property type="entry name" value="HYDROXYMETHYLGLUTARYL-COA SYNTHASE"/>
    <property type="match status" value="1"/>
</dbReference>
<accession>A0A848KVB4</accession>
<sequence>MAQHFRPDATFAGHTEAPGGPLGTLPVQSAPLATLPTPIDQPDEFATMPAPPTTVAVIESIATGAPTTIYSQAAAADRVAALFDDPAQQARIPRIYAKTRITTRHLAIDPLDPEFLEYSRKPATIRERMNRYYELAVPIAVDVARRAVAGLDDPAADIGLLIFVTSTGFIAPGVDVAVIKQLGLAPTVGRVVVNFMGCAAAVNGIRTATDYVRSHPDRKALVICLELSSVNAAFGDNVVDVITHSLFGDGCGAVVVGASEVGHHLPVGQVVIRSTFSHLLDDAEDGIVLGVNDNGITCELAEELPQYIVDGVGPAVDAELHAHGMVRDDVELWAIHPGGPAILESSARSLNLALERARPSWDVLAEYGNMLSVSLIFVLQQMVAESCSDSPDAGERPVAPGVAFSFAPGVTLEGMIFDIIRR</sequence>
<dbReference type="InterPro" id="IPR011141">
    <property type="entry name" value="Polyketide_synthase_type-III"/>
</dbReference>
<evidence type="ECO:0000313" key="10">
    <source>
        <dbReference type="Proteomes" id="UP000550729"/>
    </source>
</evidence>
<dbReference type="Pfam" id="PF00195">
    <property type="entry name" value="Chal_sti_synt_N"/>
    <property type="match status" value="1"/>
</dbReference>
<evidence type="ECO:0000259" key="8">
    <source>
        <dbReference type="Pfam" id="PF02797"/>
    </source>
</evidence>
<evidence type="ECO:0000256" key="4">
    <source>
        <dbReference type="ARBA" id="ARBA00022679"/>
    </source>
</evidence>
<dbReference type="Gene3D" id="3.40.47.10">
    <property type="match status" value="2"/>
</dbReference>
<feature type="region of interest" description="Disordered" evidence="6">
    <location>
        <begin position="1"/>
        <end position="48"/>
    </location>
</feature>
<feature type="domain" description="Chalcone/stilbene synthase C-terminal" evidence="8">
    <location>
        <begin position="275"/>
        <end position="418"/>
    </location>
</feature>
<dbReference type="SUPFAM" id="SSF53901">
    <property type="entry name" value="Thiolase-like"/>
    <property type="match status" value="2"/>
</dbReference>
<keyword evidence="4" id="KW-0808">Transferase</keyword>
<dbReference type="InterPro" id="IPR001099">
    <property type="entry name" value="Chalcone/stilbene_synt_N"/>
</dbReference>
<evidence type="ECO:0000313" key="9">
    <source>
        <dbReference type="EMBL" id="NMO00131.1"/>
    </source>
</evidence>
<proteinExistence type="inferred from homology"/>
<dbReference type="CDD" id="cd00831">
    <property type="entry name" value="CHS_like"/>
    <property type="match status" value="1"/>
</dbReference>
<dbReference type="Proteomes" id="UP000550729">
    <property type="component" value="Unassembled WGS sequence"/>
</dbReference>
<reference evidence="9 10" key="1">
    <citation type="submission" date="2020-04" db="EMBL/GenBank/DDBJ databases">
        <title>Gordonia sp. nov. TBRC 11910.</title>
        <authorList>
            <person name="Suriyachadkun C."/>
        </authorList>
    </citation>
    <scope>NUCLEOTIDE SEQUENCE [LARGE SCALE GENOMIC DNA]</scope>
    <source>
        <strain evidence="9 10">TBRC 11910</strain>
    </source>
</reference>
<evidence type="ECO:0000256" key="5">
    <source>
        <dbReference type="PIRSR" id="PIRSR000451-1"/>
    </source>
</evidence>
<dbReference type="GO" id="GO:0030639">
    <property type="term" value="P:polyketide biosynthetic process"/>
    <property type="evidence" value="ECO:0007669"/>
    <property type="project" value="TreeGrafter"/>
</dbReference>
<comment type="pathway">
    <text evidence="1">Lipid metabolism; fatty acid biosynthesis.</text>
</comment>
<dbReference type="PIRSF" id="PIRSF000451">
    <property type="entry name" value="PKS_III"/>
    <property type="match status" value="1"/>
</dbReference>
<protein>
    <submittedName>
        <fullName evidence="9">Type III polyketide synthase</fullName>
    </submittedName>
</protein>
<comment type="caution">
    <text evidence="9">The sequence shown here is derived from an EMBL/GenBank/DDBJ whole genome shotgun (WGS) entry which is preliminary data.</text>
</comment>
<organism evidence="9 10">
    <name type="scientific">Gordonia asplenii</name>
    <dbReference type="NCBI Taxonomy" id="2725283"/>
    <lineage>
        <taxon>Bacteria</taxon>
        <taxon>Bacillati</taxon>
        <taxon>Actinomycetota</taxon>
        <taxon>Actinomycetes</taxon>
        <taxon>Mycobacteriales</taxon>
        <taxon>Gordoniaceae</taxon>
        <taxon>Gordonia</taxon>
    </lineage>
</organism>
<evidence type="ECO:0000256" key="2">
    <source>
        <dbReference type="ARBA" id="ARBA00005531"/>
    </source>
</evidence>
<comment type="similarity">
    <text evidence="2">Belongs to the thiolase-like superfamily. Chalcone/stilbene synthases family.</text>
</comment>
<dbReference type="UniPathway" id="UPA00094"/>
<dbReference type="InterPro" id="IPR016039">
    <property type="entry name" value="Thiolase-like"/>
</dbReference>
<dbReference type="InterPro" id="IPR012328">
    <property type="entry name" value="Chalcone/stilbene_synt_C"/>
</dbReference>
<dbReference type="AlphaFoldDB" id="A0A848KVB4"/>
<dbReference type="Pfam" id="PF02797">
    <property type="entry name" value="Chal_sti_synt_C"/>
    <property type="match status" value="1"/>
</dbReference>
<keyword evidence="10" id="KW-1185">Reference proteome</keyword>
<name>A0A848KVB4_9ACTN</name>
<feature type="active site" description="Acyl-thioester intermediate" evidence="5">
    <location>
        <position position="198"/>
    </location>
</feature>
<dbReference type="PANTHER" id="PTHR11877:SF46">
    <property type="entry name" value="TYPE III POLYKETIDE SYNTHASE A"/>
    <property type="match status" value="1"/>
</dbReference>
<dbReference type="EMBL" id="JABBNB010000002">
    <property type="protein sequence ID" value="NMO00131.1"/>
    <property type="molecule type" value="Genomic_DNA"/>
</dbReference>
<evidence type="ECO:0000259" key="7">
    <source>
        <dbReference type="Pfam" id="PF00195"/>
    </source>
</evidence>
<evidence type="ECO:0000256" key="3">
    <source>
        <dbReference type="ARBA" id="ARBA00011738"/>
    </source>
</evidence>
<feature type="domain" description="Chalcone/stilbene synthase N-terminal" evidence="7">
    <location>
        <begin position="56"/>
        <end position="258"/>
    </location>
</feature>
<comment type="subunit">
    <text evidence="3">Homodimer.</text>
</comment>
<evidence type="ECO:0000256" key="6">
    <source>
        <dbReference type="SAM" id="MobiDB-lite"/>
    </source>
</evidence>
<dbReference type="GO" id="GO:0016747">
    <property type="term" value="F:acyltransferase activity, transferring groups other than amino-acyl groups"/>
    <property type="evidence" value="ECO:0007669"/>
    <property type="project" value="InterPro"/>
</dbReference>
<gene>
    <name evidence="9" type="ORF">HH308_02750</name>
</gene>
<dbReference type="GO" id="GO:0006633">
    <property type="term" value="P:fatty acid biosynthetic process"/>
    <property type="evidence" value="ECO:0007669"/>
    <property type="project" value="UniProtKB-UniPathway"/>
</dbReference>
<evidence type="ECO:0000256" key="1">
    <source>
        <dbReference type="ARBA" id="ARBA00005194"/>
    </source>
</evidence>